<comment type="subcellular location">
    <subcellularLocation>
        <location evidence="1 12">Cell membrane</location>
        <topology evidence="1 12">Lipid-anchor</topology>
        <topology evidence="1 12">GPI-anchor</topology>
    </subcellularLocation>
</comment>
<dbReference type="Ensembl" id="ENSSTUT00000051258.1">
    <property type="protein sequence ID" value="ENSSTUP00000049109.1"/>
    <property type="gene ID" value="ENSSTUG00000020690.1"/>
</dbReference>
<feature type="region of interest" description="Disordered" evidence="13">
    <location>
        <begin position="565"/>
        <end position="587"/>
    </location>
</feature>
<protein>
    <submittedName>
        <fullName evidence="15">Glypican 5b</fullName>
    </submittedName>
</protein>
<gene>
    <name evidence="15" type="primary">LOC115192524</name>
</gene>
<comment type="similarity">
    <text evidence="2 11">Belongs to the glypican family.</text>
</comment>
<dbReference type="OMA" id="YMIAVHI"/>
<dbReference type="PANTHER" id="PTHR10822:SF19">
    <property type="entry name" value="GLYPICAN-5"/>
    <property type="match status" value="1"/>
</dbReference>
<comment type="function">
    <text evidence="12">Cell surface proteoglycan.</text>
</comment>
<keyword evidence="9 12" id="KW-0357">Heparan sulfate</keyword>
<feature type="compositionally biased region" description="Acidic residues" evidence="13">
    <location>
        <begin position="572"/>
        <end position="587"/>
    </location>
</feature>
<sequence>MFQTILQRVDFWLIYLAVVLCGASGGGVHSCHEVKTAFQLRQIGPLKWVPEAPGTDGELQICKHSGPSCCTRKMEESYQAAVRRETLQNIRSYSFELKYLIVGHASAFQVCLISRCPGVRVWGVAVSPCWSRWDKFGPGSCRQPVLPGPFDPTQRQDAFQSLLSFTLNLTTGLFDSAYEPLSQDARPLVADLFSDLSLFLGGDGNTSMERSVHRFYDNLFPLVYRRLVNPGLASAPPSSEHSECLRMTRQDVNPFGSHPRVLVEGLTRALSAGRALSQALVIGAEVLNATERAGLARECGRALVRMQYCPHCRGLTLIQPCGGLCLNVMRGCLVGLSELDGPWRRYVALLQELTGALAEGHDLELALQGIRNHVNDAILHAQLHGPRISAIVDKVCGPLTDTPSVTSIRSTLKVMTSVSTSPTSMAMTSSPAEVTLDHLSHTRRSFPLKPSKNNTPRSLKKISREFMGYIQRYRSFFSALPEMLCESEMVVDDFTCWSGEDVVESYVGRVVGNSLQAQKNNPEIKVRSIDPILVGARDRLEHFKPEMQGQMGWATDWGGWVETGSGTREEASGECDDEDGCQGSGDEDFTNERVDVASTHVPFGKSPAVREPPWHVPTAQPPPQVAVRAAGHTPTPHPAITITLILLSALALPWHPL</sequence>
<evidence type="ECO:0000256" key="8">
    <source>
        <dbReference type="ARBA" id="ARBA00023180"/>
    </source>
</evidence>
<keyword evidence="6 12" id="KW-0654">Proteoglycan</keyword>
<dbReference type="GO" id="GO:0090263">
    <property type="term" value="P:positive regulation of canonical Wnt signaling pathway"/>
    <property type="evidence" value="ECO:0007669"/>
    <property type="project" value="TreeGrafter"/>
</dbReference>
<dbReference type="GO" id="GO:0098552">
    <property type="term" value="C:side of membrane"/>
    <property type="evidence" value="ECO:0007669"/>
    <property type="project" value="UniProtKB-KW"/>
</dbReference>
<accession>A0A673ZP88</accession>
<name>A0A673ZP88_SALTR</name>
<evidence type="ECO:0000256" key="9">
    <source>
        <dbReference type="ARBA" id="ARBA00023207"/>
    </source>
</evidence>
<proteinExistence type="inferred from homology"/>
<feature type="signal peptide" evidence="14">
    <location>
        <begin position="1"/>
        <end position="25"/>
    </location>
</feature>
<keyword evidence="7 12" id="KW-0472">Membrane</keyword>
<dbReference type="Pfam" id="PF01153">
    <property type="entry name" value="Glypican"/>
    <property type="match status" value="2"/>
</dbReference>
<dbReference type="GO" id="GO:0005886">
    <property type="term" value="C:plasma membrane"/>
    <property type="evidence" value="ECO:0007669"/>
    <property type="project" value="UniProtKB-SubCell"/>
</dbReference>
<evidence type="ECO:0000256" key="11">
    <source>
        <dbReference type="RuleBase" id="RU003518"/>
    </source>
</evidence>
<dbReference type="InterPro" id="IPR001863">
    <property type="entry name" value="Glypican"/>
</dbReference>
<evidence type="ECO:0000256" key="5">
    <source>
        <dbReference type="ARBA" id="ARBA00022729"/>
    </source>
</evidence>
<keyword evidence="3" id="KW-1003">Cell membrane</keyword>
<reference evidence="15" key="2">
    <citation type="submission" date="2025-09" db="UniProtKB">
        <authorList>
            <consortium name="Ensembl"/>
        </authorList>
    </citation>
    <scope>IDENTIFICATION</scope>
</reference>
<dbReference type="GO" id="GO:0016477">
    <property type="term" value="P:cell migration"/>
    <property type="evidence" value="ECO:0007669"/>
    <property type="project" value="TreeGrafter"/>
</dbReference>
<organism evidence="15 16">
    <name type="scientific">Salmo trutta</name>
    <name type="common">Brown trout</name>
    <dbReference type="NCBI Taxonomy" id="8032"/>
    <lineage>
        <taxon>Eukaryota</taxon>
        <taxon>Metazoa</taxon>
        <taxon>Chordata</taxon>
        <taxon>Craniata</taxon>
        <taxon>Vertebrata</taxon>
        <taxon>Euteleostomi</taxon>
        <taxon>Actinopterygii</taxon>
        <taxon>Neopterygii</taxon>
        <taxon>Teleostei</taxon>
        <taxon>Protacanthopterygii</taxon>
        <taxon>Salmoniformes</taxon>
        <taxon>Salmonidae</taxon>
        <taxon>Salmoninae</taxon>
        <taxon>Salmo</taxon>
    </lineage>
</organism>
<evidence type="ECO:0000256" key="13">
    <source>
        <dbReference type="SAM" id="MobiDB-lite"/>
    </source>
</evidence>
<evidence type="ECO:0000256" key="14">
    <source>
        <dbReference type="SAM" id="SignalP"/>
    </source>
</evidence>
<dbReference type="Proteomes" id="UP000472277">
    <property type="component" value="Chromosome 4"/>
</dbReference>
<evidence type="ECO:0000256" key="4">
    <source>
        <dbReference type="ARBA" id="ARBA00022622"/>
    </source>
</evidence>
<feature type="chain" id="PRO_5025467080" evidence="14">
    <location>
        <begin position="26"/>
        <end position="657"/>
    </location>
</feature>
<evidence type="ECO:0000256" key="2">
    <source>
        <dbReference type="ARBA" id="ARBA00010260"/>
    </source>
</evidence>
<evidence type="ECO:0000256" key="7">
    <source>
        <dbReference type="ARBA" id="ARBA00023136"/>
    </source>
</evidence>
<dbReference type="GO" id="GO:0005576">
    <property type="term" value="C:extracellular region"/>
    <property type="evidence" value="ECO:0007669"/>
    <property type="project" value="TreeGrafter"/>
</dbReference>
<keyword evidence="16" id="KW-1185">Reference proteome</keyword>
<keyword evidence="8" id="KW-0325">Glycoprotein</keyword>
<evidence type="ECO:0000256" key="6">
    <source>
        <dbReference type="ARBA" id="ARBA00022974"/>
    </source>
</evidence>
<evidence type="ECO:0000256" key="10">
    <source>
        <dbReference type="ARBA" id="ARBA00023288"/>
    </source>
</evidence>
<evidence type="ECO:0000256" key="3">
    <source>
        <dbReference type="ARBA" id="ARBA00022475"/>
    </source>
</evidence>
<keyword evidence="10 12" id="KW-0449">Lipoprotein</keyword>
<dbReference type="GO" id="GO:1905475">
    <property type="term" value="P:regulation of protein localization to membrane"/>
    <property type="evidence" value="ECO:0007669"/>
    <property type="project" value="TreeGrafter"/>
</dbReference>
<dbReference type="GeneTree" id="ENSGT01050000244955"/>
<evidence type="ECO:0000313" key="16">
    <source>
        <dbReference type="Proteomes" id="UP000472277"/>
    </source>
</evidence>
<keyword evidence="5 14" id="KW-0732">Signal</keyword>
<keyword evidence="4 12" id="KW-0336">GPI-anchor</keyword>
<evidence type="ECO:0000256" key="12">
    <source>
        <dbReference type="RuleBase" id="RU003519"/>
    </source>
</evidence>
<dbReference type="GO" id="GO:0009986">
    <property type="term" value="C:cell surface"/>
    <property type="evidence" value="ECO:0007669"/>
    <property type="project" value="TreeGrafter"/>
</dbReference>
<evidence type="ECO:0000313" key="15">
    <source>
        <dbReference type="Ensembl" id="ENSSTUP00000049109.1"/>
    </source>
</evidence>
<dbReference type="AlphaFoldDB" id="A0A673ZP88"/>
<dbReference type="PANTHER" id="PTHR10822">
    <property type="entry name" value="GLYPICAN"/>
    <property type="match status" value="1"/>
</dbReference>
<dbReference type="InParanoid" id="A0A673ZP88"/>
<reference evidence="15" key="1">
    <citation type="submission" date="2025-08" db="UniProtKB">
        <authorList>
            <consortium name="Ensembl"/>
        </authorList>
    </citation>
    <scope>IDENTIFICATION</scope>
</reference>
<evidence type="ECO:0000256" key="1">
    <source>
        <dbReference type="ARBA" id="ARBA00004609"/>
    </source>
</evidence>